<feature type="region of interest" description="Disordered" evidence="3">
    <location>
        <begin position="748"/>
        <end position="778"/>
    </location>
</feature>
<evidence type="ECO:0000259" key="5">
    <source>
        <dbReference type="Pfam" id="PF06414"/>
    </source>
</evidence>
<protein>
    <submittedName>
        <fullName evidence="6">Peptidoglycan hydrolase-like protein with peptidoglycan-binding domain</fullName>
    </submittedName>
</protein>
<dbReference type="SUPFAM" id="SSF47090">
    <property type="entry name" value="PGBD-like"/>
    <property type="match status" value="1"/>
</dbReference>
<feature type="domain" description="Zeta toxin" evidence="5">
    <location>
        <begin position="31"/>
        <end position="218"/>
    </location>
</feature>
<feature type="region of interest" description="Disordered" evidence="3">
    <location>
        <begin position="1233"/>
        <end position="1268"/>
    </location>
</feature>
<feature type="region of interest" description="Disordered" evidence="3">
    <location>
        <begin position="1065"/>
        <end position="1084"/>
    </location>
</feature>
<evidence type="ECO:0000256" key="3">
    <source>
        <dbReference type="SAM" id="MobiDB-lite"/>
    </source>
</evidence>
<feature type="region of interest" description="Disordered" evidence="3">
    <location>
        <begin position="1015"/>
        <end position="1049"/>
    </location>
</feature>
<evidence type="ECO:0000256" key="2">
    <source>
        <dbReference type="ARBA" id="ARBA00022840"/>
    </source>
</evidence>
<keyword evidence="1" id="KW-0547">Nucleotide-binding</keyword>
<proteinExistence type="predicted"/>
<gene>
    <name evidence="6" type="ORF">FHR60_003562</name>
</gene>
<feature type="region of interest" description="Disordered" evidence="3">
    <location>
        <begin position="857"/>
        <end position="945"/>
    </location>
</feature>
<dbReference type="RefSeq" id="WP_184442111.1">
    <property type="nucleotide sequence ID" value="NZ_JACHNS010000008.1"/>
</dbReference>
<dbReference type="SUPFAM" id="SSF52540">
    <property type="entry name" value="P-loop containing nucleoside triphosphate hydrolases"/>
    <property type="match status" value="1"/>
</dbReference>
<feature type="compositionally biased region" description="Low complexity" evidence="3">
    <location>
        <begin position="905"/>
        <end position="924"/>
    </location>
</feature>
<dbReference type="InterPro" id="IPR036365">
    <property type="entry name" value="PGBD-like_sf"/>
</dbReference>
<feature type="domain" description="Peptidoglycan binding-like" evidence="4">
    <location>
        <begin position="954"/>
        <end position="1011"/>
    </location>
</feature>
<dbReference type="Pfam" id="PF06414">
    <property type="entry name" value="Zeta_toxin"/>
    <property type="match status" value="1"/>
</dbReference>
<feature type="region of interest" description="Disordered" evidence="3">
    <location>
        <begin position="809"/>
        <end position="845"/>
    </location>
</feature>
<comment type="caution">
    <text evidence="6">The sequence shown here is derived from an EMBL/GenBank/DDBJ whole genome shotgun (WGS) entry which is preliminary data.</text>
</comment>
<dbReference type="InterPro" id="IPR010488">
    <property type="entry name" value="Zeta_toxin_domain"/>
</dbReference>
<dbReference type="EMBL" id="JACHNS010000008">
    <property type="protein sequence ID" value="MBB4594857.1"/>
    <property type="molecule type" value="Genomic_DNA"/>
</dbReference>
<dbReference type="InterPro" id="IPR036366">
    <property type="entry name" value="PGBDSf"/>
</dbReference>
<dbReference type="Gene3D" id="1.10.101.10">
    <property type="entry name" value="PGBD-like superfamily/PGBD"/>
    <property type="match status" value="1"/>
</dbReference>
<keyword evidence="2" id="KW-0067">ATP-binding</keyword>
<feature type="compositionally biased region" description="Low complexity" evidence="3">
    <location>
        <begin position="833"/>
        <end position="845"/>
    </location>
</feature>
<dbReference type="InterPro" id="IPR002477">
    <property type="entry name" value="Peptidoglycan-bd-like"/>
</dbReference>
<dbReference type="Pfam" id="PF01471">
    <property type="entry name" value="PG_binding_1"/>
    <property type="match status" value="1"/>
</dbReference>
<reference evidence="6 7" key="1">
    <citation type="submission" date="2020-08" db="EMBL/GenBank/DDBJ databases">
        <title>Studying the diversity of plant-associated saprophytic bacteria and their role in host health and plant-pathogen interactions.</title>
        <authorList>
            <person name="Potnis N."/>
        </authorList>
    </citation>
    <scope>NUCLEOTIDE SEQUENCE [LARGE SCALE GENOMIC DNA]</scope>
    <source>
        <strain evidence="6 7">F16</strain>
    </source>
</reference>
<dbReference type="InterPro" id="IPR027417">
    <property type="entry name" value="P-loop_NTPase"/>
</dbReference>
<dbReference type="Gene3D" id="3.40.50.300">
    <property type="entry name" value="P-loop containing nucleotide triphosphate hydrolases"/>
    <property type="match status" value="1"/>
</dbReference>
<feature type="region of interest" description="Disordered" evidence="3">
    <location>
        <begin position="1090"/>
        <end position="1119"/>
    </location>
</feature>
<organism evidence="6 7">
    <name type="scientific">Xanthomonas cannabis</name>
    <dbReference type="NCBI Taxonomy" id="1885674"/>
    <lineage>
        <taxon>Bacteria</taxon>
        <taxon>Pseudomonadati</taxon>
        <taxon>Pseudomonadota</taxon>
        <taxon>Gammaproteobacteria</taxon>
        <taxon>Lysobacterales</taxon>
        <taxon>Lysobacteraceae</taxon>
        <taxon>Xanthomonas</taxon>
    </lineage>
</organism>
<evidence type="ECO:0000313" key="7">
    <source>
        <dbReference type="Proteomes" id="UP000554726"/>
    </source>
</evidence>
<feature type="compositionally biased region" description="Polar residues" evidence="3">
    <location>
        <begin position="748"/>
        <end position="760"/>
    </location>
</feature>
<accession>A0ABR6JRJ1</accession>
<feature type="compositionally biased region" description="Low complexity" evidence="3">
    <location>
        <begin position="1092"/>
        <end position="1101"/>
    </location>
</feature>
<sequence>MADESDVLPKGIHEQILREQILTAPDFINSTAQQQPKAVILGGQPGAGKGGLVAQAKAELDQNAVTIDPDELRRYHPRIADFRRENPYEWSGRTHKDASSWADELRMAATAEKKNLIFDTTLSDGKWASETLIKGLQEQGYEVEVRAVASPKLESEHGVDERFTANTDRQGYGRHVPEGARDAIYGKLPVSLDTIHTNSNVPIRIFNREGIELYDSRTDARMPGQAMEEARNARLKDPAFTEHLREAWQKQVDWHRDLPEYVQAIPKSDPAVQAKLLEEHAKLRVSDVVASRMEGIATIDELVRPGAPPARVPVPEPEIPGLRRAGMTAGLAGLGVAATAYDASQTGERVGTLLAQDNLTAARSEALHFAARGAGGWAGGAATAAVVGTTGAGPVALVVADGYLFSAAADKAATLWDNRQIYAQTDKQGVSWEFNGSQWLRQEKADLQNDGADTQQKQGMFALPEKARELNYHASGEATEQALGKVQPSNPYVQPSSEADAAHLYARDWRHDPASGQWSRMIADEVDRNDRPVWTVDPASPERSAALNQQAAQVVDANIARGAAAIAATYQAAYQRNGWENFGPVPAAVQAALNPDSLQASDGRQYQRDTQGQWRHDGVAAEGNVPLELNATRERLQPALEQHAQAMAQMPARQTPTPQQQDQANTEATYAAYGVAPNAQTAGAIQLAVQKTREANGIDAATSSLALERDASGQYSVDSPIQHLSRGADGVVRVAATTSTAEIHQALGQVQSVRQGQPPSTGAPELRIDAQSPQERDAYEQALREANRQGVSTQEAQQVASFAATTVTAPRVDESQAPQAAIDAQRDRDVARTPDAPAAAAEMATPAPVVMPASISAQVREEPSQVAKPAKSKPEPVPQREPQETRTPEVAAPPTASAVQPKAEAVAPASASASAPSVGSPSSALTFREETPAQATVPTPPSFQEVEGLRLGDRGQEVEFLQYRLQQVNARGPNGQAVPQDGHYGPETEHAVRQFQQEQGLPATGIAGQDLDAALSQAQHARREALKPTEPASANAAVEQGSEQQARVGMPQNDAPSAVLLQATQQEAVRAPSPATATQSEMPAQIVLPERTSSSYTSSPSFGGAGGRSNPGMNDEDRVEQARPFQDVAQQAFPSNHRDYALFSAIQAQLPKGTSDEKTAEVLHAVKESGIERADELRKVTIQDDVAFVFGKTPGFHSETALNTPSPGINETLQKTEALDQQRAQEMVQFQREREEIDRNPTGPVMTLAAHSQQQAMSDASGGDGGGG</sequence>
<evidence type="ECO:0000313" key="6">
    <source>
        <dbReference type="EMBL" id="MBB4594857.1"/>
    </source>
</evidence>
<keyword evidence="7" id="KW-1185">Reference proteome</keyword>
<evidence type="ECO:0000259" key="4">
    <source>
        <dbReference type="Pfam" id="PF01471"/>
    </source>
</evidence>
<evidence type="ECO:0000256" key="1">
    <source>
        <dbReference type="ARBA" id="ARBA00022741"/>
    </source>
</evidence>
<name>A0ABR6JRJ1_9XANT</name>
<dbReference type="Proteomes" id="UP000554726">
    <property type="component" value="Unassembled WGS sequence"/>
</dbReference>